<dbReference type="SMART" id="SM00530">
    <property type="entry name" value="HTH_XRE"/>
    <property type="match status" value="1"/>
</dbReference>
<dbReference type="InterPro" id="IPR027417">
    <property type="entry name" value="P-loop_NTPase"/>
</dbReference>
<dbReference type="RefSeq" id="WP_307625288.1">
    <property type="nucleotide sequence ID" value="NZ_JAUSZS010000002.1"/>
</dbReference>
<dbReference type="SUPFAM" id="SSF82171">
    <property type="entry name" value="DPP6 N-terminal domain-like"/>
    <property type="match status" value="1"/>
</dbReference>
<comment type="caution">
    <text evidence="3">The sequence shown here is derived from an EMBL/GenBank/DDBJ whole genome shotgun (WGS) entry which is preliminary data.</text>
</comment>
<gene>
    <name evidence="3" type="ORF">QFZ49_001087</name>
</gene>
<dbReference type="EMBL" id="JAUSZS010000002">
    <property type="protein sequence ID" value="MDQ0931180.1"/>
    <property type="molecule type" value="Genomic_DNA"/>
</dbReference>
<dbReference type="InterPro" id="IPR015943">
    <property type="entry name" value="WD40/YVTN_repeat-like_dom_sf"/>
</dbReference>
<dbReference type="InterPro" id="IPR001680">
    <property type="entry name" value="WD40_rpt"/>
</dbReference>
<dbReference type="InterPro" id="IPR011047">
    <property type="entry name" value="Quinoprotein_ADH-like_sf"/>
</dbReference>
<dbReference type="SMART" id="SM00320">
    <property type="entry name" value="WD40"/>
    <property type="match status" value="3"/>
</dbReference>
<keyword evidence="1" id="KW-0853">WD repeat</keyword>
<dbReference type="Proteomes" id="UP001223072">
    <property type="component" value="Unassembled WGS sequence"/>
</dbReference>
<dbReference type="PROSITE" id="PS50943">
    <property type="entry name" value="HTH_CROC1"/>
    <property type="match status" value="1"/>
</dbReference>
<name>A0ABU0RGU7_9ACTN</name>
<organism evidence="3 4">
    <name type="scientific">Streptomyces turgidiscabies</name>
    <dbReference type="NCBI Taxonomy" id="85558"/>
    <lineage>
        <taxon>Bacteria</taxon>
        <taxon>Bacillati</taxon>
        <taxon>Actinomycetota</taxon>
        <taxon>Actinomycetes</taxon>
        <taxon>Kitasatosporales</taxon>
        <taxon>Streptomycetaceae</taxon>
        <taxon>Streptomyces</taxon>
    </lineage>
</organism>
<dbReference type="Gene3D" id="1.10.260.40">
    <property type="entry name" value="lambda repressor-like DNA-binding domains"/>
    <property type="match status" value="1"/>
</dbReference>
<evidence type="ECO:0000313" key="3">
    <source>
        <dbReference type="EMBL" id="MDQ0931180.1"/>
    </source>
</evidence>
<dbReference type="SUPFAM" id="SSF47413">
    <property type="entry name" value="lambda repressor-like DNA-binding domains"/>
    <property type="match status" value="1"/>
</dbReference>
<evidence type="ECO:0000313" key="4">
    <source>
        <dbReference type="Proteomes" id="UP001223072"/>
    </source>
</evidence>
<dbReference type="InterPro" id="IPR049052">
    <property type="entry name" value="nSTAND1"/>
</dbReference>
<dbReference type="CDD" id="cd00267">
    <property type="entry name" value="ABC_ATPase"/>
    <property type="match status" value="1"/>
</dbReference>
<dbReference type="Pfam" id="PF20703">
    <property type="entry name" value="nSTAND1"/>
    <property type="match status" value="1"/>
</dbReference>
<evidence type="ECO:0000259" key="2">
    <source>
        <dbReference type="PROSITE" id="PS50943"/>
    </source>
</evidence>
<protein>
    <submittedName>
        <fullName evidence="3">WD40 repeat protein/transcriptional regulator with XRE-family HTH domain</fullName>
    </submittedName>
</protein>
<dbReference type="SUPFAM" id="SSF52540">
    <property type="entry name" value="P-loop containing nucleoside triphosphate hydrolases"/>
    <property type="match status" value="1"/>
</dbReference>
<proteinExistence type="predicted"/>
<keyword evidence="4" id="KW-1185">Reference proteome</keyword>
<dbReference type="Pfam" id="PF00400">
    <property type="entry name" value="WD40"/>
    <property type="match status" value="2"/>
</dbReference>
<dbReference type="CDD" id="cd00093">
    <property type="entry name" value="HTH_XRE"/>
    <property type="match status" value="1"/>
</dbReference>
<evidence type="ECO:0000256" key="1">
    <source>
        <dbReference type="PROSITE-ProRule" id="PRU00221"/>
    </source>
</evidence>
<accession>A0ABU0RGU7</accession>
<feature type="repeat" description="WD" evidence="1">
    <location>
        <begin position="1122"/>
        <end position="1163"/>
    </location>
</feature>
<feature type="domain" description="HTH cro/C1-type" evidence="2">
    <location>
        <begin position="37"/>
        <end position="77"/>
    </location>
</feature>
<dbReference type="PANTHER" id="PTHR19879">
    <property type="entry name" value="TRANSCRIPTION INITIATION FACTOR TFIID"/>
    <property type="match status" value="1"/>
</dbReference>
<dbReference type="PROSITE" id="PS50082">
    <property type="entry name" value="WD_REPEATS_2"/>
    <property type="match status" value="1"/>
</dbReference>
<dbReference type="Pfam" id="PF13560">
    <property type="entry name" value="HTH_31"/>
    <property type="match status" value="1"/>
</dbReference>
<dbReference type="InterPro" id="IPR010982">
    <property type="entry name" value="Lambda_DNA-bd_dom_sf"/>
</dbReference>
<dbReference type="PANTHER" id="PTHR19879:SF9">
    <property type="entry name" value="TRANSCRIPTION INITIATION FACTOR TFIID SUBUNIT 5"/>
    <property type="match status" value="1"/>
</dbReference>
<dbReference type="Gene3D" id="2.130.10.10">
    <property type="entry name" value="YVTN repeat-like/Quinoprotein amine dehydrogenase"/>
    <property type="match status" value="4"/>
</dbReference>
<sequence length="1241" mass="133745">MGRPERPLDPADGPVQKLAQELRELRRTAGSPSYRTMAKDAGFSVTTLSQAAAGERLPSLAVLQAYARACGADPAEWERRWKEADAELADATCEETEETPPPYRGLARYEADDQELFFGRDRVVEQLGKLVCDHRVAVLCGPSGSGKSSLLRAGLIPRLREEIAAHGHPAVLRILTPGPRPATTYGHLLTPAENEPASWVVVDQFEEVFTLCRDPEERSRFMDLLLAARDPAARLRVLIAVRADFYVRCAEHRGMADALSGAGLLLGPMTADELREAVTGPAQAAGLLVERELTARLVDEMLDEPGGLPMLSHALLETWRRRRGRMLTLAGYEAAGGVRGAIAASADTTYESLDAEQARAARLLLLRMVEPGQGTSDTRRPLTRPELAEWAHPHVPVVMERLARARLLTVDEDGAQFAHEALLTCWPRLHRWIEEDRERLRHHRGLTEATQVWLDHDRCPGTLYRGTRLARAEELFPDPELDPALTATERAFLLAALDTRDAEERTVVHTRRRSRILTGAMSVLLMMALVVGLAAWQQYDYSQRGRTEDSARRTADVADSLRTTDPRAALLLGVAGWHTAKLPETHRALLGSLVQSESDAFTDPAPGTPVRYLANAGRTLVSVDNGTWRTWDVRSHRRVATGRLPADAVTESVAPDARTLVLRTATGIRLWDMSAGHWTGAGAPLPIVAQVSFAGDGHTYLVENDDRVELRAVADGKVLFRTRATGLTAPVASTGNRLLAVCPARGGPQVWDTGTGRAVHGPWERSDGVCDSDHSQLLLFGPGDRLATVTDTRVTVWDVRAGRQLAAVDDEAVTYASFSGDGTFLATADATEIRIRRLTRPDAPVFRHALNNQYVYGGPAWDAGGRALRYLEGGTVHTVDVGLAVTPAWRDTPLDDVRLSPDGRAYVTARRSGGRYLFQIRATADGRPLGHLPPVGVPGSRASDLPADAFPLTAFSPDGTALAYGVSAPGPQTVGQTFTVWDTARRRVRGTLDLTGDPVLKLALGPGGHALYAARNGVRDLYDEAWDTAAHHRTAVLPGLPGDLLTARPGSGLLIGDGRLAALPSGRGVDHDLAQGAQIAAAAFSADGSLLAVGDGSGRVTLWDGAVSRRAGVLRNVFPAPLGPTPEAVSAVAVSSDGRMLAVGGSDGGLQLWDVETRRPLGTPLATPGDGIESLAFSPDGTTLYAGSPHVPLQRYVLDPERAVDRICARAGTGLTRGEWRTYVPNAPYRQVCGISPRDEG</sequence>
<dbReference type="InterPro" id="IPR001387">
    <property type="entry name" value="Cro/C1-type_HTH"/>
</dbReference>
<dbReference type="Gene3D" id="3.40.50.300">
    <property type="entry name" value="P-loop containing nucleotide triphosphate hydrolases"/>
    <property type="match status" value="1"/>
</dbReference>
<dbReference type="SUPFAM" id="SSF50998">
    <property type="entry name" value="Quinoprotein alcohol dehydrogenase-like"/>
    <property type="match status" value="1"/>
</dbReference>
<reference evidence="3 4" key="1">
    <citation type="submission" date="2023-07" db="EMBL/GenBank/DDBJ databases">
        <title>Comparative genomics of wheat-associated soil bacteria to identify genetic determinants of phenazine resistance.</title>
        <authorList>
            <person name="Mouncey N."/>
        </authorList>
    </citation>
    <scope>NUCLEOTIDE SEQUENCE [LARGE SCALE GENOMIC DNA]</scope>
    <source>
        <strain evidence="3 4">W2I16</strain>
    </source>
</reference>
<dbReference type="PROSITE" id="PS50294">
    <property type="entry name" value="WD_REPEATS_REGION"/>
    <property type="match status" value="1"/>
</dbReference>